<gene>
    <name evidence="1" type="ORF">LCGC14_0622700</name>
</gene>
<name>A0A0F9R9E3_9ZZZZ</name>
<sequence>MEVETKITDKDYTNFDEIEVRTHKGFEERERAIKKGHKIKLFFGRYQFIYRRDGNEISLVELTDLSGRWWWEIYCLKGNIFEDTQRFTSKQEADNKIIALLTPEEQL</sequence>
<proteinExistence type="predicted"/>
<dbReference type="EMBL" id="LAZR01001063">
    <property type="protein sequence ID" value="KKN51454.1"/>
    <property type="molecule type" value="Genomic_DNA"/>
</dbReference>
<dbReference type="AlphaFoldDB" id="A0A0F9R9E3"/>
<comment type="caution">
    <text evidence="1">The sequence shown here is derived from an EMBL/GenBank/DDBJ whole genome shotgun (WGS) entry which is preliminary data.</text>
</comment>
<reference evidence="1" key="1">
    <citation type="journal article" date="2015" name="Nature">
        <title>Complex archaea that bridge the gap between prokaryotes and eukaryotes.</title>
        <authorList>
            <person name="Spang A."/>
            <person name="Saw J.H."/>
            <person name="Jorgensen S.L."/>
            <person name="Zaremba-Niedzwiedzka K."/>
            <person name="Martijn J."/>
            <person name="Lind A.E."/>
            <person name="van Eijk R."/>
            <person name="Schleper C."/>
            <person name="Guy L."/>
            <person name="Ettema T.J."/>
        </authorList>
    </citation>
    <scope>NUCLEOTIDE SEQUENCE</scope>
</reference>
<organism evidence="1">
    <name type="scientific">marine sediment metagenome</name>
    <dbReference type="NCBI Taxonomy" id="412755"/>
    <lineage>
        <taxon>unclassified sequences</taxon>
        <taxon>metagenomes</taxon>
        <taxon>ecological metagenomes</taxon>
    </lineage>
</organism>
<evidence type="ECO:0000313" key="1">
    <source>
        <dbReference type="EMBL" id="KKN51454.1"/>
    </source>
</evidence>
<protein>
    <submittedName>
        <fullName evidence="1">Uncharacterized protein</fullName>
    </submittedName>
</protein>
<accession>A0A0F9R9E3</accession>